<dbReference type="AlphaFoldDB" id="A0A6M2CUL1"/>
<reference evidence="1" key="1">
    <citation type="submission" date="2019-09" db="EMBL/GenBank/DDBJ databases">
        <title>Organ-specific transcriptomic study of the physiology of the cattle tick, Rhipicephalus microplus.</title>
        <authorList>
            <person name="Tirloni L."/>
            <person name="Braz G."/>
            <person name="Gandara A.C.P."/>
            <person name="Sabadin G.A."/>
            <person name="da Silva R.M."/>
            <person name="Guizzo M.G."/>
            <person name="Machado J.A."/>
            <person name="Costa E.P."/>
            <person name="Gomes H.F."/>
            <person name="Moraes J."/>
            <person name="Mota M.B.S."/>
            <person name="Mesquita R.D."/>
            <person name="Alvarenga P.H."/>
            <person name="Alves F."/>
            <person name="Seixas A."/>
            <person name="da Fonseca R.N."/>
            <person name="Fogaca A."/>
            <person name="Logullo C."/>
            <person name="Tanaka A."/>
            <person name="Daffre S."/>
            <person name="Termignoni C."/>
            <person name="Vaz I.S.Jr."/>
            <person name="Oliveira P.L."/>
            <person name="Ribeiro J.M."/>
        </authorList>
    </citation>
    <scope>NUCLEOTIDE SEQUENCE</scope>
    <source>
        <strain evidence="1">Porto Alegre</strain>
    </source>
</reference>
<evidence type="ECO:0000313" key="1">
    <source>
        <dbReference type="EMBL" id="NOV37383.1"/>
    </source>
</evidence>
<protein>
    <submittedName>
        <fullName evidence="1">Uncharacterized protein</fullName>
    </submittedName>
</protein>
<proteinExistence type="predicted"/>
<name>A0A6M2CUL1_RHIMP</name>
<sequence length="361" mass="40341">MTFNKIATGTHSDVSIQVGAQGSGAQSSSVQNQVFIQNPFTMVMVNRTASGKSVQVEVHRSNQQAFNKQVTMTQNHPKGITTNETMTGNNVDGAVQHGSQVNKVSFVTSNILTTARHPIIHIKPVVRRPQHHHGKKVKVADPRFSNNLILQQQFFPFFHARRNPSLPMPPYAHPYIPLMRRNHFTRTRPFWHGLRLVRPAHYGEPQVTPNIAIDTQGTGFVVSHTEIYQNGRPLVKNRISANQDFTVITRVHRFSADVLSINYTFSSREDGAAGHVQVANDDARSEAHGLRITREWFKPNIDVDSGGDDGVSVNTQVYQYGRPASNFVVDNRAGFVLITAVHKLQSKPLSIKYTFIPLGTR</sequence>
<organism evidence="1">
    <name type="scientific">Rhipicephalus microplus</name>
    <name type="common">Cattle tick</name>
    <name type="synonym">Boophilus microplus</name>
    <dbReference type="NCBI Taxonomy" id="6941"/>
    <lineage>
        <taxon>Eukaryota</taxon>
        <taxon>Metazoa</taxon>
        <taxon>Ecdysozoa</taxon>
        <taxon>Arthropoda</taxon>
        <taxon>Chelicerata</taxon>
        <taxon>Arachnida</taxon>
        <taxon>Acari</taxon>
        <taxon>Parasitiformes</taxon>
        <taxon>Ixodida</taxon>
        <taxon>Ixodoidea</taxon>
        <taxon>Ixodidae</taxon>
        <taxon>Rhipicephalinae</taxon>
        <taxon>Rhipicephalus</taxon>
        <taxon>Boophilus</taxon>
    </lineage>
</organism>
<accession>A0A6M2CUL1</accession>
<dbReference type="EMBL" id="GHWJ01004646">
    <property type="protein sequence ID" value="NOV37383.1"/>
    <property type="molecule type" value="Transcribed_RNA"/>
</dbReference>